<dbReference type="GO" id="GO:0016787">
    <property type="term" value="F:hydrolase activity"/>
    <property type="evidence" value="ECO:0007669"/>
    <property type="project" value="UniProtKB-KW"/>
</dbReference>
<keyword evidence="2" id="KW-0378">Hydrolase</keyword>
<dbReference type="PANTHER" id="PTHR43798:SF6">
    <property type="entry name" value="HYDROLASE, PUTATIVE (AFU_ORTHOLOGUE AFUA_4G13070)-RELATED"/>
    <property type="match status" value="1"/>
</dbReference>
<sequence>MFQRIGNVDVYYEVVGEGKPVLMIHGYGLDHYVMSGCLEPIFTGRPGYRRIYFDLPGMGQTKASRTIDNSDRMVELIVRFLEQVIPEGTFLVAGESYGGYLARALILHMPERIDGVLLICPLVVPERHKRRLPPRIVIVKDEALLNSLSRGERDHFESMATVLDEYTWTRFKQDIMPGISLEDTNFTEGFQKYGYPLSYDVDDHPPFEKPFLLLAGRQDISVGYQDHLMLVENYPRGTFAILDRAGHSLQIEQAAVFNVLVEEWLDRVEEKAR</sequence>
<dbReference type="Pfam" id="PF12697">
    <property type="entry name" value="Abhydrolase_6"/>
    <property type="match status" value="1"/>
</dbReference>
<dbReference type="STRING" id="351160.RCIX2396"/>
<dbReference type="KEGG" id="rci:RCIX2396"/>
<dbReference type="OrthoDB" id="7531at2157"/>
<accession>Q0W2A8</accession>
<dbReference type="PRINTS" id="PR00111">
    <property type="entry name" value="ABHYDROLASE"/>
</dbReference>
<dbReference type="PANTHER" id="PTHR43798">
    <property type="entry name" value="MONOACYLGLYCEROL LIPASE"/>
    <property type="match status" value="1"/>
</dbReference>
<dbReference type="InterPro" id="IPR000073">
    <property type="entry name" value="AB_hydrolase_1"/>
</dbReference>
<name>Q0W2A8_METAR</name>
<feature type="domain" description="AB hydrolase-1" evidence="1">
    <location>
        <begin position="21"/>
        <end position="257"/>
    </location>
</feature>
<dbReference type="InterPro" id="IPR029058">
    <property type="entry name" value="AB_hydrolase_fold"/>
</dbReference>
<evidence type="ECO:0000313" key="3">
    <source>
        <dbReference type="Proteomes" id="UP000000663"/>
    </source>
</evidence>
<dbReference type="AlphaFoldDB" id="Q0W2A8"/>
<evidence type="ECO:0000313" key="2">
    <source>
        <dbReference type="EMBL" id="CAJ37485.1"/>
    </source>
</evidence>
<dbReference type="EMBL" id="AM114193">
    <property type="protein sequence ID" value="CAJ37485.1"/>
    <property type="molecule type" value="Genomic_DNA"/>
</dbReference>
<protein>
    <submittedName>
        <fullName evidence="2">Hydrolase (Alpha/beta fold family)</fullName>
        <ecNumber evidence="2">3.7.1.-</ecNumber>
    </submittedName>
</protein>
<proteinExistence type="predicted"/>
<dbReference type="SUPFAM" id="SSF53474">
    <property type="entry name" value="alpha/beta-Hydrolases"/>
    <property type="match status" value="1"/>
</dbReference>
<dbReference type="ESTHER" id="uncma-q0w2a8">
    <property type="family name" value="6_AlphaBeta_hydrolase"/>
</dbReference>
<dbReference type="EC" id="3.7.1.-" evidence="2"/>
<dbReference type="Proteomes" id="UP000000663">
    <property type="component" value="Chromosome"/>
</dbReference>
<evidence type="ECO:0000259" key="1">
    <source>
        <dbReference type="Pfam" id="PF12697"/>
    </source>
</evidence>
<dbReference type="InterPro" id="IPR050266">
    <property type="entry name" value="AB_hydrolase_sf"/>
</dbReference>
<reference evidence="2 3" key="1">
    <citation type="journal article" date="2006" name="Science">
        <title>Genome of rice cluster I archaea -- the key methane producers in the rice rhizosphere.</title>
        <authorList>
            <person name="Erkel C."/>
            <person name="Kube M."/>
            <person name="Reinhardt R."/>
            <person name="Liesack W."/>
        </authorList>
    </citation>
    <scope>NUCLEOTIDE SEQUENCE [LARGE SCALE GENOMIC DNA]</scope>
    <source>
        <strain evidence="3">DSM 22066 / NBRC 105507 / MRE50</strain>
    </source>
</reference>
<dbReference type="eggNOG" id="arCOG01648">
    <property type="taxonomic scope" value="Archaea"/>
</dbReference>
<dbReference type="PATRIC" id="fig|351160.9.peg.795"/>
<dbReference type="GeneID" id="5144095"/>
<dbReference type="RefSeq" id="WP_012035096.1">
    <property type="nucleotide sequence ID" value="NC_009464.1"/>
</dbReference>
<keyword evidence="3" id="KW-1185">Reference proteome</keyword>
<dbReference type="Gene3D" id="3.40.50.1820">
    <property type="entry name" value="alpha/beta hydrolase"/>
    <property type="match status" value="1"/>
</dbReference>
<gene>
    <name evidence="2" type="ORF">RCIX2396</name>
</gene>
<organism evidence="2 3">
    <name type="scientific">Methanocella arvoryzae (strain DSM 22066 / NBRC 105507 / MRE50)</name>
    <dbReference type="NCBI Taxonomy" id="351160"/>
    <lineage>
        <taxon>Archaea</taxon>
        <taxon>Methanobacteriati</taxon>
        <taxon>Methanobacteriota</taxon>
        <taxon>Stenosarchaea group</taxon>
        <taxon>Methanomicrobia</taxon>
        <taxon>Methanocellales</taxon>
        <taxon>Methanocellaceae</taxon>
        <taxon>Methanocella</taxon>
    </lineage>
</organism>